<sequence>MLHNVVASRGSAASDEELRILYAISKAGTVKSATVRLTSEEMEIGWTVAKKLRMLGKIDDDPAAFQKQADHIVMSHLPALYMDCVDLARAGVPQISVVGLPSVCPLTITPSDGVVVEDAVRAQVGFLVALLGAAGVVAKGIRR</sequence>
<reference evidence="1" key="1">
    <citation type="submission" date="2024-02" db="EMBL/GenBank/DDBJ databases">
        <title>Genome sequences of strain Gemmobacter sp. JM10B15.</title>
        <authorList>
            <person name="Zhang M."/>
        </authorList>
    </citation>
    <scope>NUCLEOTIDE SEQUENCE</scope>
    <source>
        <strain evidence="1">JM10B15</strain>
    </source>
</reference>
<name>A0ABU8BYM3_9RHOB</name>
<keyword evidence="2" id="KW-1185">Reference proteome</keyword>
<evidence type="ECO:0000313" key="1">
    <source>
        <dbReference type="EMBL" id="MEH7829804.1"/>
    </source>
</evidence>
<proteinExistence type="predicted"/>
<dbReference type="RefSeq" id="WP_335424832.1">
    <property type="nucleotide sequence ID" value="NZ_JBALHR010000013.1"/>
</dbReference>
<accession>A0ABU8BYM3</accession>
<protein>
    <submittedName>
        <fullName evidence="1">Uncharacterized protein</fullName>
    </submittedName>
</protein>
<dbReference type="Proteomes" id="UP001431963">
    <property type="component" value="Unassembled WGS sequence"/>
</dbReference>
<dbReference type="EMBL" id="JBALHR010000013">
    <property type="protein sequence ID" value="MEH7829804.1"/>
    <property type="molecule type" value="Genomic_DNA"/>
</dbReference>
<gene>
    <name evidence="1" type="ORF">V6590_16765</name>
</gene>
<organism evidence="1 2">
    <name type="scientific">Gemmobacter denitrificans</name>
    <dbReference type="NCBI Taxonomy" id="3123040"/>
    <lineage>
        <taxon>Bacteria</taxon>
        <taxon>Pseudomonadati</taxon>
        <taxon>Pseudomonadota</taxon>
        <taxon>Alphaproteobacteria</taxon>
        <taxon>Rhodobacterales</taxon>
        <taxon>Paracoccaceae</taxon>
        <taxon>Gemmobacter</taxon>
    </lineage>
</organism>
<evidence type="ECO:0000313" key="2">
    <source>
        <dbReference type="Proteomes" id="UP001431963"/>
    </source>
</evidence>
<comment type="caution">
    <text evidence="1">The sequence shown here is derived from an EMBL/GenBank/DDBJ whole genome shotgun (WGS) entry which is preliminary data.</text>
</comment>